<proteinExistence type="predicted"/>
<protein>
    <submittedName>
        <fullName evidence="2">Tetratricopeptide repeat protein</fullName>
    </submittedName>
</protein>
<sequence length="105" mass="12312">MPSRLEQLEQFYTDDPSDPFNLYALALEYQKTDGAKSIALFNRLTEEHADYIPTYYHLGKAYQEAGERESALKVFEKGIEKARRHNDLKALRELHAAHQEMLFDY</sequence>
<evidence type="ECO:0000313" key="3">
    <source>
        <dbReference type="Proteomes" id="UP000613030"/>
    </source>
</evidence>
<evidence type="ECO:0000256" key="1">
    <source>
        <dbReference type="PROSITE-ProRule" id="PRU00339"/>
    </source>
</evidence>
<evidence type="ECO:0000313" key="2">
    <source>
        <dbReference type="EMBL" id="MBL0743596.1"/>
    </source>
</evidence>
<gene>
    <name evidence="2" type="ORF">JI741_20350</name>
</gene>
<dbReference type="SUPFAM" id="SSF48452">
    <property type="entry name" value="TPR-like"/>
    <property type="match status" value="1"/>
</dbReference>
<keyword evidence="3" id="KW-1185">Reference proteome</keyword>
<dbReference type="InterPro" id="IPR011990">
    <property type="entry name" value="TPR-like_helical_dom_sf"/>
</dbReference>
<reference evidence="2 3" key="1">
    <citation type="submission" date="2021-01" db="EMBL/GenBank/DDBJ databases">
        <title>Chryseolinea sp. Jin1 Genome sequencing and assembly.</title>
        <authorList>
            <person name="Kim I."/>
        </authorList>
    </citation>
    <scope>NUCLEOTIDE SEQUENCE [LARGE SCALE GENOMIC DNA]</scope>
    <source>
        <strain evidence="2 3">Jin1</strain>
    </source>
</reference>
<feature type="repeat" description="TPR" evidence="1">
    <location>
        <begin position="52"/>
        <end position="85"/>
    </location>
</feature>
<accession>A0ABS1KVT9</accession>
<dbReference type="PROSITE" id="PS50005">
    <property type="entry name" value="TPR"/>
    <property type="match status" value="1"/>
</dbReference>
<dbReference type="InterPro" id="IPR019734">
    <property type="entry name" value="TPR_rpt"/>
</dbReference>
<dbReference type="Proteomes" id="UP000613030">
    <property type="component" value="Unassembled WGS sequence"/>
</dbReference>
<name>A0ABS1KVT9_9BACT</name>
<dbReference type="EMBL" id="JAERRB010000007">
    <property type="protein sequence ID" value="MBL0743596.1"/>
    <property type="molecule type" value="Genomic_DNA"/>
</dbReference>
<dbReference type="Pfam" id="PF14559">
    <property type="entry name" value="TPR_19"/>
    <property type="match status" value="1"/>
</dbReference>
<organism evidence="2 3">
    <name type="scientific">Chryseolinea lacunae</name>
    <dbReference type="NCBI Taxonomy" id="2801331"/>
    <lineage>
        <taxon>Bacteria</taxon>
        <taxon>Pseudomonadati</taxon>
        <taxon>Bacteroidota</taxon>
        <taxon>Cytophagia</taxon>
        <taxon>Cytophagales</taxon>
        <taxon>Fulvivirgaceae</taxon>
        <taxon>Chryseolinea</taxon>
    </lineage>
</organism>
<keyword evidence="1" id="KW-0802">TPR repeat</keyword>
<comment type="caution">
    <text evidence="2">The sequence shown here is derived from an EMBL/GenBank/DDBJ whole genome shotgun (WGS) entry which is preliminary data.</text>
</comment>
<dbReference type="RefSeq" id="WP_202012939.1">
    <property type="nucleotide sequence ID" value="NZ_JAERRB010000007.1"/>
</dbReference>
<dbReference type="Gene3D" id="1.25.40.10">
    <property type="entry name" value="Tetratricopeptide repeat domain"/>
    <property type="match status" value="1"/>
</dbReference>